<dbReference type="Proteomes" id="UP001221142">
    <property type="component" value="Unassembled WGS sequence"/>
</dbReference>
<proteinExistence type="predicted"/>
<gene>
    <name evidence="1" type="ORF">FB45DRAFT_425603</name>
</gene>
<name>A0AAD7C5F4_9AGAR</name>
<sequence>MSFPINIADVDKDFLKSCCDMLGIPLELVSPTAGLEPRLELDPEDDWSRLKDFYPRAITDFYGSATPCIFKKGPEWPRSRFNNPRLLRAARPIYDHPIQPTWLKILEAIVDLLDSLQVKWNAVDPLAYANAGEATLICEFVITIAVLPRSLAYDAAVAAAGAVHEILVGAGFPDIEVAFIESVYRSQGRGPKLMGFNPTFLDMDDLPGLRKPFTPTLGLSIAPLKSPYYEGSGGIFLRLSSDEGDKRIGLLTCAHVSHPPPLFPNEAYTHQKKIRREEVVLLGIQAFDNTVSNIMQFLRGQVTSIHYWELDLNDIPTPEENEAKEITARRNWLAASIKTAKFKIKQADKLHTHVTKNFTTLESRVLGFVLHSAKIEVGAVDGFLYDWSVIQLDDDKINWDEFKGNQLFVGGNKTFLDWIQYMFPDQSGVFAPEGMLLPLKDHVPEAELRNPRDLDIHKTKTLLAVKNGHSTGTTFGRINGLESVTRNYHEHGISQRAFQFLVCGYDTSRDDKAIFSDAGDSGSCVVGRDGRLIGMLTGGRGATDDMTDKSYITPYYALKTAVEKIFSGCELLDVPSQVNDSIP</sequence>
<accession>A0AAD7C5F4</accession>
<keyword evidence="2" id="KW-1185">Reference proteome</keyword>
<comment type="caution">
    <text evidence="1">The sequence shown here is derived from an EMBL/GenBank/DDBJ whole genome shotgun (WGS) entry which is preliminary data.</text>
</comment>
<reference evidence="1" key="1">
    <citation type="submission" date="2023-03" db="EMBL/GenBank/DDBJ databases">
        <title>Massive genome expansion in bonnet fungi (Mycena s.s.) driven by repeated elements and novel gene families across ecological guilds.</title>
        <authorList>
            <consortium name="Lawrence Berkeley National Laboratory"/>
            <person name="Harder C.B."/>
            <person name="Miyauchi S."/>
            <person name="Viragh M."/>
            <person name="Kuo A."/>
            <person name="Thoen E."/>
            <person name="Andreopoulos B."/>
            <person name="Lu D."/>
            <person name="Skrede I."/>
            <person name="Drula E."/>
            <person name="Henrissat B."/>
            <person name="Morin E."/>
            <person name="Kohler A."/>
            <person name="Barry K."/>
            <person name="LaButti K."/>
            <person name="Morin E."/>
            <person name="Salamov A."/>
            <person name="Lipzen A."/>
            <person name="Mereny Z."/>
            <person name="Hegedus B."/>
            <person name="Baldrian P."/>
            <person name="Stursova M."/>
            <person name="Weitz H."/>
            <person name="Taylor A."/>
            <person name="Grigoriev I.V."/>
            <person name="Nagy L.G."/>
            <person name="Martin F."/>
            <person name="Kauserud H."/>
        </authorList>
    </citation>
    <scope>NUCLEOTIDE SEQUENCE</scope>
    <source>
        <strain evidence="1">9284</strain>
    </source>
</reference>
<protein>
    <submittedName>
        <fullName evidence="1">Uncharacterized protein</fullName>
    </submittedName>
</protein>
<evidence type="ECO:0000313" key="1">
    <source>
        <dbReference type="EMBL" id="KAJ7639371.1"/>
    </source>
</evidence>
<organism evidence="1 2">
    <name type="scientific">Roridomyces roridus</name>
    <dbReference type="NCBI Taxonomy" id="1738132"/>
    <lineage>
        <taxon>Eukaryota</taxon>
        <taxon>Fungi</taxon>
        <taxon>Dikarya</taxon>
        <taxon>Basidiomycota</taxon>
        <taxon>Agaricomycotina</taxon>
        <taxon>Agaricomycetes</taxon>
        <taxon>Agaricomycetidae</taxon>
        <taxon>Agaricales</taxon>
        <taxon>Marasmiineae</taxon>
        <taxon>Mycenaceae</taxon>
        <taxon>Roridomyces</taxon>
    </lineage>
</organism>
<dbReference type="AlphaFoldDB" id="A0AAD7C5F4"/>
<evidence type="ECO:0000313" key="2">
    <source>
        <dbReference type="Proteomes" id="UP001221142"/>
    </source>
</evidence>
<dbReference type="EMBL" id="JARKIF010000005">
    <property type="protein sequence ID" value="KAJ7639371.1"/>
    <property type="molecule type" value="Genomic_DNA"/>
</dbReference>